<feature type="transmembrane region" description="Helical" evidence="5">
    <location>
        <begin position="354"/>
        <end position="371"/>
    </location>
</feature>
<evidence type="ECO:0000256" key="5">
    <source>
        <dbReference type="SAM" id="Phobius"/>
    </source>
</evidence>
<feature type="transmembrane region" description="Helical" evidence="5">
    <location>
        <begin position="56"/>
        <end position="74"/>
    </location>
</feature>
<dbReference type="KEGG" id="jar:G7057_08385"/>
<dbReference type="EMBL" id="CP049740">
    <property type="protein sequence ID" value="QII82449.1"/>
    <property type="molecule type" value="Genomic_DNA"/>
</dbReference>
<dbReference type="AlphaFoldDB" id="A0A6G7KB05"/>
<dbReference type="PANTHER" id="PTHR37422">
    <property type="entry name" value="TEICHURONIC ACID BIOSYNTHESIS PROTEIN TUAE"/>
    <property type="match status" value="1"/>
</dbReference>
<dbReference type="GO" id="GO:0016874">
    <property type="term" value="F:ligase activity"/>
    <property type="evidence" value="ECO:0007669"/>
    <property type="project" value="UniProtKB-KW"/>
</dbReference>
<evidence type="ECO:0000313" key="8">
    <source>
        <dbReference type="Proteomes" id="UP000501451"/>
    </source>
</evidence>
<comment type="subcellular location">
    <subcellularLocation>
        <location evidence="1">Membrane</location>
        <topology evidence="1">Multi-pass membrane protein</topology>
    </subcellularLocation>
</comment>
<dbReference type="GO" id="GO:0016020">
    <property type="term" value="C:membrane"/>
    <property type="evidence" value="ECO:0007669"/>
    <property type="project" value="UniProtKB-SubCell"/>
</dbReference>
<feature type="transmembrane region" description="Helical" evidence="5">
    <location>
        <begin position="383"/>
        <end position="401"/>
    </location>
</feature>
<keyword evidence="2 5" id="KW-0812">Transmembrane</keyword>
<keyword evidence="7" id="KW-0436">Ligase</keyword>
<accession>A0A6G7KB05</accession>
<feature type="transmembrane region" description="Helical" evidence="5">
    <location>
        <begin position="162"/>
        <end position="179"/>
    </location>
</feature>
<evidence type="ECO:0000256" key="1">
    <source>
        <dbReference type="ARBA" id="ARBA00004141"/>
    </source>
</evidence>
<reference evidence="7 8" key="1">
    <citation type="journal article" date="2017" name="Int. J. Syst. Evol. Microbiol.">
        <title>Jeotgalibaca porci sp. nov. and Jeotgalibaca arthritidis sp. nov., isolated from pigs, and emended description of the genus Jeotgalibaca.</title>
        <authorList>
            <person name="Zamora L."/>
            <person name="Perez-Sancho M."/>
            <person name="Dominguez L."/>
            <person name="Fernandez-Garayzabal J.F."/>
            <person name="Vela A.I."/>
        </authorList>
    </citation>
    <scope>NUCLEOTIDE SEQUENCE [LARGE SCALE GENOMIC DNA]</scope>
    <source>
        <strain evidence="7 8">CECT 9157</strain>
    </source>
</reference>
<sequence length="428" mass="49445">MIKYLLYVIVTVTLFPFQGHLLILAGLSSILIGIFILKAVKGTITINQSDYHNNRYSILFMLVLLIYSLISIIWSEDLNGWLNYNIYIYIATCVMVVINYIFKSSEDFYELFNYVGLLTIIHNIIGWVNVTTGKYIFSTSPLIPDFKERGNPLSLFNNTNDFATFLVFSIFICFAIMMVEKNKKIKLLYLFTIMSSIFLIYKTMSRANYLALALGIATYILFISNRKKVWLMVIGSTLLFIVSIYVIPSVSFTVNHVLLNKFFNSGDEIRINLIKNAFVFLRDSNGLGIGAGNIAYYLENHSIYNTNNINSVHNWWLDILVNYGYVIFIFYIIFYGNLIWKLNKIRLQSYTNPFIKYTSVSLISILVSYIMGSTSSSSNFPIIWIWVFFGIVVSYLNILSVDKISYKPTIEQKLLIVFTNKEAINWKH</sequence>
<name>A0A6G7KB05_9LACT</name>
<evidence type="ECO:0000256" key="4">
    <source>
        <dbReference type="ARBA" id="ARBA00023136"/>
    </source>
</evidence>
<evidence type="ECO:0000313" key="7">
    <source>
        <dbReference type="EMBL" id="QII82449.1"/>
    </source>
</evidence>
<feature type="transmembrane region" description="Helical" evidence="5">
    <location>
        <begin position="230"/>
        <end position="254"/>
    </location>
</feature>
<dbReference type="Proteomes" id="UP000501451">
    <property type="component" value="Chromosome"/>
</dbReference>
<evidence type="ECO:0000256" key="2">
    <source>
        <dbReference type="ARBA" id="ARBA00022692"/>
    </source>
</evidence>
<feature type="transmembrane region" description="Helical" evidence="5">
    <location>
        <begin position="323"/>
        <end position="342"/>
    </location>
</feature>
<feature type="transmembrane region" description="Helical" evidence="5">
    <location>
        <begin position="207"/>
        <end position="223"/>
    </location>
</feature>
<dbReference type="InterPro" id="IPR007016">
    <property type="entry name" value="O-antigen_ligase-rel_domated"/>
</dbReference>
<proteinExistence type="predicted"/>
<keyword evidence="3 5" id="KW-1133">Transmembrane helix</keyword>
<dbReference type="InterPro" id="IPR051533">
    <property type="entry name" value="WaaL-like"/>
</dbReference>
<keyword evidence="4 5" id="KW-0472">Membrane</keyword>
<dbReference type="Pfam" id="PF04932">
    <property type="entry name" value="Wzy_C"/>
    <property type="match status" value="1"/>
</dbReference>
<gene>
    <name evidence="7" type="ORF">G7057_08385</name>
</gene>
<feature type="transmembrane region" description="Helical" evidence="5">
    <location>
        <begin position="86"/>
        <end position="102"/>
    </location>
</feature>
<feature type="transmembrane region" description="Helical" evidence="5">
    <location>
        <begin position="114"/>
        <end position="137"/>
    </location>
</feature>
<evidence type="ECO:0000256" key="3">
    <source>
        <dbReference type="ARBA" id="ARBA00022989"/>
    </source>
</evidence>
<feature type="domain" description="O-antigen ligase-related" evidence="6">
    <location>
        <begin position="193"/>
        <end position="332"/>
    </location>
</feature>
<feature type="transmembrane region" description="Helical" evidence="5">
    <location>
        <begin position="186"/>
        <end position="201"/>
    </location>
</feature>
<dbReference type="PANTHER" id="PTHR37422:SF23">
    <property type="entry name" value="TEICHURONIC ACID BIOSYNTHESIS PROTEIN TUAE"/>
    <property type="match status" value="1"/>
</dbReference>
<evidence type="ECO:0000259" key="6">
    <source>
        <dbReference type="Pfam" id="PF04932"/>
    </source>
</evidence>
<keyword evidence="8" id="KW-1185">Reference proteome</keyword>
<organism evidence="7 8">
    <name type="scientific">Jeotgalibaca arthritidis</name>
    <dbReference type="NCBI Taxonomy" id="1868794"/>
    <lineage>
        <taxon>Bacteria</taxon>
        <taxon>Bacillati</taxon>
        <taxon>Bacillota</taxon>
        <taxon>Bacilli</taxon>
        <taxon>Lactobacillales</taxon>
        <taxon>Carnobacteriaceae</taxon>
        <taxon>Jeotgalibaca</taxon>
    </lineage>
</organism>
<feature type="transmembrane region" description="Helical" evidence="5">
    <location>
        <begin position="6"/>
        <end position="36"/>
    </location>
</feature>
<dbReference type="RefSeq" id="WP_166162727.1">
    <property type="nucleotide sequence ID" value="NZ_CP049740.1"/>
</dbReference>
<protein>
    <submittedName>
        <fullName evidence="7">O-antigen ligase family protein</fullName>
    </submittedName>
</protein>